<reference evidence="1 2" key="1">
    <citation type="submission" date="2020-01" db="EMBL/GenBank/DDBJ databases">
        <title>Draft genome sequence of Aspergillus udagawae IFM 53868.</title>
        <authorList>
            <person name="Takahashi H."/>
            <person name="Yaguchi T."/>
        </authorList>
    </citation>
    <scope>NUCLEOTIDE SEQUENCE [LARGE SCALE GENOMIC DNA]</scope>
    <source>
        <strain evidence="1 2">IFM 53868</strain>
    </source>
</reference>
<dbReference type="Proteomes" id="UP000465266">
    <property type="component" value="Unassembled WGS sequence"/>
</dbReference>
<sequence length="343" mass="38872">MMRTTRSVRQQGRGQASIPPWLKLSDWRYPSTEWPATATPAEIDRILEQLKLKREDEATAAARRSVGLPYTPLEELDKAVKCFFDEGAAAASLKFAALKSAVLRGDTRVDLGCRLRLMDSFIIETTQWNSCKLATTLVLLLACPPESEAMFDALKWQSRSLDGLPTMAEISSTPSADLPKRFAEAKKTAIDGKVGKVTVLGVSLVDVEMLERGENKSRDMNYTSFAHSFILAIGREGFRVYQSWGKHGYRLDQYLMQGGSRCRPWTEAKSFLKRFRKLSCSTTWSRELKDAYKECFEVDLDSICGKGRLQPPVVPVYRQWVRLFEITEVEVANFRKFTWKGAI</sequence>
<protein>
    <submittedName>
        <fullName evidence="1">Uncharacterized protein</fullName>
    </submittedName>
</protein>
<evidence type="ECO:0000313" key="2">
    <source>
        <dbReference type="Proteomes" id="UP000465266"/>
    </source>
</evidence>
<accession>A0ABQ1BB64</accession>
<name>A0ABQ1BB64_9EURO</name>
<gene>
    <name evidence="1" type="ORF">IFM53868_09323</name>
</gene>
<dbReference type="EMBL" id="BLKG01000161">
    <property type="protein sequence ID" value="GFF97700.1"/>
    <property type="molecule type" value="Genomic_DNA"/>
</dbReference>
<comment type="caution">
    <text evidence="1">The sequence shown here is derived from an EMBL/GenBank/DDBJ whole genome shotgun (WGS) entry which is preliminary data.</text>
</comment>
<keyword evidence="2" id="KW-1185">Reference proteome</keyword>
<evidence type="ECO:0000313" key="1">
    <source>
        <dbReference type="EMBL" id="GFF97700.1"/>
    </source>
</evidence>
<proteinExistence type="predicted"/>
<organism evidence="1 2">
    <name type="scientific">Aspergillus udagawae</name>
    <dbReference type="NCBI Taxonomy" id="91492"/>
    <lineage>
        <taxon>Eukaryota</taxon>
        <taxon>Fungi</taxon>
        <taxon>Dikarya</taxon>
        <taxon>Ascomycota</taxon>
        <taxon>Pezizomycotina</taxon>
        <taxon>Eurotiomycetes</taxon>
        <taxon>Eurotiomycetidae</taxon>
        <taxon>Eurotiales</taxon>
        <taxon>Aspergillaceae</taxon>
        <taxon>Aspergillus</taxon>
        <taxon>Aspergillus subgen. Fumigati</taxon>
    </lineage>
</organism>